<dbReference type="GO" id="GO:0015891">
    <property type="term" value="P:siderophore transport"/>
    <property type="evidence" value="ECO:0007669"/>
    <property type="project" value="InterPro"/>
</dbReference>
<dbReference type="PROSITE" id="PS52015">
    <property type="entry name" value="TONB_CTD"/>
    <property type="match status" value="3"/>
</dbReference>
<proteinExistence type="inferred from homology"/>
<dbReference type="Proteomes" id="UP000622475">
    <property type="component" value="Unassembled WGS sequence"/>
</dbReference>
<evidence type="ECO:0000256" key="7">
    <source>
        <dbReference type="ARBA" id="ARBA00022927"/>
    </source>
</evidence>
<keyword evidence="13" id="KW-1185">Reference proteome</keyword>
<dbReference type="PANTHER" id="PTHR33446:SF2">
    <property type="entry name" value="PROTEIN TONB"/>
    <property type="match status" value="1"/>
</dbReference>
<dbReference type="AlphaFoldDB" id="A0A929PY91"/>
<dbReference type="InterPro" id="IPR003538">
    <property type="entry name" value="TonB"/>
</dbReference>
<comment type="caution">
    <text evidence="12">The sequence shown here is derived from an EMBL/GenBank/DDBJ whole genome shotgun (WGS) entry which is preliminary data.</text>
</comment>
<feature type="signal peptide" evidence="10">
    <location>
        <begin position="1"/>
        <end position="25"/>
    </location>
</feature>
<feature type="domain" description="TonB C-terminal" evidence="11">
    <location>
        <begin position="305"/>
        <end position="394"/>
    </location>
</feature>
<accession>A0A929PY91</accession>
<evidence type="ECO:0000256" key="10">
    <source>
        <dbReference type="SAM" id="SignalP"/>
    </source>
</evidence>
<evidence type="ECO:0000256" key="5">
    <source>
        <dbReference type="ARBA" id="ARBA00022519"/>
    </source>
</evidence>
<dbReference type="GO" id="GO:0030288">
    <property type="term" value="C:outer membrane-bounded periplasmic space"/>
    <property type="evidence" value="ECO:0007669"/>
    <property type="project" value="InterPro"/>
</dbReference>
<dbReference type="GO" id="GO:0098797">
    <property type="term" value="C:plasma membrane protein complex"/>
    <property type="evidence" value="ECO:0007669"/>
    <property type="project" value="TreeGrafter"/>
</dbReference>
<keyword evidence="8" id="KW-1133">Transmembrane helix</keyword>
<keyword evidence="3" id="KW-0813">Transport</keyword>
<reference evidence="12" key="1">
    <citation type="submission" date="2020-10" db="EMBL/GenBank/DDBJ databases">
        <title>Mucilaginibacter mali sp. nov., isolated from rhizosphere soil of apple orchard.</title>
        <authorList>
            <person name="Lee J.-S."/>
            <person name="Kim H.S."/>
            <person name="Kim J.-S."/>
        </authorList>
    </citation>
    <scope>NUCLEOTIDE SEQUENCE</scope>
    <source>
        <strain evidence="12">KCTC 22746</strain>
    </source>
</reference>
<evidence type="ECO:0000259" key="11">
    <source>
        <dbReference type="PROSITE" id="PS52015"/>
    </source>
</evidence>
<dbReference type="GO" id="GO:0055085">
    <property type="term" value="P:transmembrane transport"/>
    <property type="evidence" value="ECO:0007669"/>
    <property type="project" value="InterPro"/>
</dbReference>
<evidence type="ECO:0000256" key="3">
    <source>
        <dbReference type="ARBA" id="ARBA00022448"/>
    </source>
</evidence>
<feature type="domain" description="TonB C-terminal" evidence="11">
    <location>
        <begin position="184"/>
        <end position="280"/>
    </location>
</feature>
<evidence type="ECO:0000256" key="1">
    <source>
        <dbReference type="ARBA" id="ARBA00004383"/>
    </source>
</evidence>
<keyword evidence="5" id="KW-0997">Cell inner membrane</keyword>
<evidence type="ECO:0000256" key="9">
    <source>
        <dbReference type="ARBA" id="ARBA00023136"/>
    </source>
</evidence>
<evidence type="ECO:0000313" key="12">
    <source>
        <dbReference type="EMBL" id="MBE9663934.1"/>
    </source>
</evidence>
<keyword evidence="7" id="KW-0653">Protein transport</keyword>
<protein>
    <submittedName>
        <fullName evidence="12">TonB family protein</fullName>
    </submittedName>
</protein>
<dbReference type="Gene3D" id="3.30.1150.10">
    <property type="match status" value="3"/>
</dbReference>
<keyword evidence="4" id="KW-1003">Cell membrane</keyword>
<gene>
    <name evidence="12" type="ORF">IRJ16_18770</name>
</gene>
<evidence type="ECO:0000313" key="13">
    <source>
        <dbReference type="Proteomes" id="UP000622475"/>
    </source>
</evidence>
<comment type="subcellular location">
    <subcellularLocation>
        <location evidence="1">Cell inner membrane</location>
        <topology evidence="1">Single-pass membrane protein</topology>
        <orientation evidence="1">Periplasmic side</orientation>
    </subcellularLocation>
</comment>
<dbReference type="InterPro" id="IPR037682">
    <property type="entry name" value="TonB_C"/>
</dbReference>
<dbReference type="Pfam" id="PF03544">
    <property type="entry name" value="TonB_C"/>
    <property type="match status" value="3"/>
</dbReference>
<dbReference type="EMBL" id="JADFFL010000008">
    <property type="protein sequence ID" value="MBE9663934.1"/>
    <property type="molecule type" value="Genomic_DNA"/>
</dbReference>
<keyword evidence="6" id="KW-0812">Transmembrane</keyword>
<evidence type="ECO:0000256" key="6">
    <source>
        <dbReference type="ARBA" id="ARBA00022692"/>
    </source>
</evidence>
<organism evidence="12 13">
    <name type="scientific">Mucilaginibacter myungsuensis</name>
    <dbReference type="NCBI Taxonomy" id="649104"/>
    <lineage>
        <taxon>Bacteria</taxon>
        <taxon>Pseudomonadati</taxon>
        <taxon>Bacteroidota</taxon>
        <taxon>Sphingobacteriia</taxon>
        <taxon>Sphingobacteriales</taxon>
        <taxon>Sphingobacteriaceae</taxon>
        <taxon>Mucilaginibacter</taxon>
    </lineage>
</organism>
<evidence type="ECO:0000256" key="2">
    <source>
        <dbReference type="ARBA" id="ARBA00006555"/>
    </source>
</evidence>
<dbReference type="PANTHER" id="PTHR33446">
    <property type="entry name" value="PROTEIN TONB-RELATED"/>
    <property type="match status" value="1"/>
</dbReference>
<sequence length="394" mass="43218">MKNVNYAKIGLLAICFLSSPIIASAQTAAEKVYSVVDIPAAFQGGEAALSRYIKSNTNYPAKALENGISGKVSLYFTVEKDGSLTDIKIARGLGYGCDEEAIRLFKASPKWMPAKNNGVVVRQLVTTLVPFGTGTELSAEKRARITLANMDGVRIDEPVGSSERKQPSTNEIFSAVEQSAEYPGGISVFYDQVEKNLRRPKDQESNRGYGKVFVTFVVEKDGSLTAFKVLRGIGTFYDEEAQRVIKSLGKWNPGKNNNTVVRQQYTIPINFAESNSPQATAVATPRMDKNTTIYSAVEQQASYPDGAQKFVEYVKSNMRYPTAARANNVQGKVFLTFVVEQDGSLTDIKVLRGVSKDIDEEAVRLVKASGKWQPAKLGSSVVRQQYTLPISFDL</sequence>
<dbReference type="NCBIfam" id="TIGR01352">
    <property type="entry name" value="tonB_Cterm"/>
    <property type="match status" value="3"/>
</dbReference>
<evidence type="ECO:0000256" key="8">
    <source>
        <dbReference type="ARBA" id="ARBA00022989"/>
    </source>
</evidence>
<dbReference type="SUPFAM" id="SSF74653">
    <property type="entry name" value="TolA/TonB C-terminal domain"/>
    <property type="match status" value="3"/>
</dbReference>
<feature type="domain" description="TonB C-terminal" evidence="11">
    <location>
        <begin position="44"/>
        <end position="140"/>
    </location>
</feature>
<feature type="chain" id="PRO_5036841114" evidence="10">
    <location>
        <begin position="26"/>
        <end position="394"/>
    </location>
</feature>
<dbReference type="PRINTS" id="PR01374">
    <property type="entry name" value="TONBPROTEIN"/>
</dbReference>
<name>A0A929PY91_9SPHI</name>
<dbReference type="InterPro" id="IPR051045">
    <property type="entry name" value="TonB-dependent_transducer"/>
</dbReference>
<evidence type="ECO:0000256" key="4">
    <source>
        <dbReference type="ARBA" id="ARBA00022475"/>
    </source>
</evidence>
<dbReference type="RefSeq" id="WP_194113183.1">
    <property type="nucleotide sequence ID" value="NZ_JADFFL010000008.1"/>
</dbReference>
<keyword evidence="9" id="KW-0472">Membrane</keyword>
<dbReference type="InterPro" id="IPR006260">
    <property type="entry name" value="TonB/TolA_C"/>
</dbReference>
<dbReference type="GO" id="GO:0015031">
    <property type="term" value="P:protein transport"/>
    <property type="evidence" value="ECO:0007669"/>
    <property type="project" value="UniProtKB-KW"/>
</dbReference>
<keyword evidence="10" id="KW-0732">Signal</keyword>
<comment type="similarity">
    <text evidence="2">Belongs to the TonB family.</text>
</comment>
<dbReference type="GO" id="GO:0031992">
    <property type="term" value="F:energy transducer activity"/>
    <property type="evidence" value="ECO:0007669"/>
    <property type="project" value="InterPro"/>
</dbReference>